<dbReference type="EC" id="7.6.2.9" evidence="4"/>
<evidence type="ECO:0000256" key="3">
    <source>
        <dbReference type="ARBA" id="ARBA00022840"/>
    </source>
</evidence>
<dbReference type="InterPro" id="IPR027417">
    <property type="entry name" value="P-loop_NTPase"/>
</dbReference>
<dbReference type="InterPro" id="IPR013611">
    <property type="entry name" value="Transp-assoc_OB_typ2"/>
</dbReference>
<dbReference type="InterPro" id="IPR008995">
    <property type="entry name" value="Mo/tungstate-bd_C_term_dom"/>
</dbReference>
<keyword evidence="2" id="KW-0547">Nucleotide-binding</keyword>
<evidence type="ECO:0000259" key="5">
    <source>
        <dbReference type="PROSITE" id="PS50893"/>
    </source>
</evidence>
<dbReference type="PANTHER" id="PTHR42781">
    <property type="entry name" value="SPERMIDINE/PUTRESCINE IMPORT ATP-BINDING PROTEIN POTA"/>
    <property type="match status" value="1"/>
</dbReference>
<dbReference type="GO" id="GO:0015418">
    <property type="term" value="F:ABC-type quaternary ammonium compound transporting activity"/>
    <property type="evidence" value="ECO:0007669"/>
    <property type="project" value="UniProtKB-EC"/>
</dbReference>
<organism evidence="6 7">
    <name type="scientific">Phoenicibacter congonensis</name>
    <dbReference type="NCBI Taxonomy" id="1944646"/>
    <lineage>
        <taxon>Bacteria</taxon>
        <taxon>Bacillati</taxon>
        <taxon>Actinomycetota</taxon>
        <taxon>Coriobacteriia</taxon>
        <taxon>Eggerthellales</taxon>
        <taxon>Eggerthellaceae</taxon>
        <taxon>Phoenicibacter</taxon>
    </lineage>
</organism>
<sequence>MSDISIKDLTFSYGGQDVLKNINLEIKDGELHSLLGLSGCGKTTLLRLVAGFLTPTSGKIFIDGKDVTNLAPEKRSMGIVFQNYALFLHMTVAENVAYGLKVDKVSKEEVNKRVDEYLDLVNMTEFRDRNVRELSGGQQQRVALARALARGVNVLLLDEPMSNLDISLREKMRAELRKIQQQIGITTLLITHEQSEALSISDTVSVMNQGVIEQTGTPYEIYETPKTEFTRTFIGEMNVFDKDSVWSKFESIEADGKIYIRPEHLWIDLEEKEGAIRGVVKRIKYEGSVIYCVVAVDGKEVRVMMLNTRTTVHFKPGDVAWISEAK</sequence>
<dbReference type="Pfam" id="PF00005">
    <property type="entry name" value="ABC_tran"/>
    <property type="match status" value="1"/>
</dbReference>
<feature type="domain" description="ABC transporter" evidence="5">
    <location>
        <begin position="4"/>
        <end position="234"/>
    </location>
</feature>
<proteinExistence type="predicted"/>
<comment type="caution">
    <text evidence="6">The sequence shown here is derived from an EMBL/GenBank/DDBJ whole genome shotgun (WGS) entry which is preliminary data.</text>
</comment>
<keyword evidence="1" id="KW-0813">Transport</keyword>
<dbReference type="SUPFAM" id="SSF52540">
    <property type="entry name" value="P-loop containing nucleoside triphosphate hydrolases"/>
    <property type="match status" value="1"/>
</dbReference>
<evidence type="ECO:0000256" key="1">
    <source>
        <dbReference type="ARBA" id="ARBA00022448"/>
    </source>
</evidence>
<dbReference type="InterPro" id="IPR050093">
    <property type="entry name" value="ABC_SmlMolc_Importer"/>
</dbReference>
<evidence type="ECO:0000313" key="7">
    <source>
        <dbReference type="Proteomes" id="UP001168575"/>
    </source>
</evidence>
<dbReference type="InterPro" id="IPR003439">
    <property type="entry name" value="ABC_transporter-like_ATP-bd"/>
</dbReference>
<dbReference type="GO" id="GO:0043190">
    <property type="term" value="C:ATP-binding cassette (ABC) transporter complex"/>
    <property type="evidence" value="ECO:0007669"/>
    <property type="project" value="InterPro"/>
</dbReference>
<dbReference type="Gene3D" id="3.40.50.300">
    <property type="entry name" value="P-loop containing nucleotide triphosphate hydrolases"/>
    <property type="match status" value="1"/>
</dbReference>
<dbReference type="EMBL" id="JAUMVS010000010">
    <property type="protein sequence ID" value="MDO4841318.1"/>
    <property type="molecule type" value="Genomic_DNA"/>
</dbReference>
<evidence type="ECO:0000256" key="4">
    <source>
        <dbReference type="ARBA" id="ARBA00066388"/>
    </source>
</evidence>
<keyword evidence="7" id="KW-1185">Reference proteome</keyword>
<dbReference type="Proteomes" id="UP001168575">
    <property type="component" value="Unassembled WGS sequence"/>
</dbReference>
<dbReference type="FunFam" id="3.40.50.300:FF:000425">
    <property type="entry name" value="Probable ABC transporter, ATP-binding subunit"/>
    <property type="match status" value="1"/>
</dbReference>
<dbReference type="GO" id="GO:0005524">
    <property type="term" value="F:ATP binding"/>
    <property type="evidence" value="ECO:0007669"/>
    <property type="project" value="UniProtKB-KW"/>
</dbReference>
<dbReference type="PROSITE" id="PS00211">
    <property type="entry name" value="ABC_TRANSPORTER_1"/>
    <property type="match status" value="1"/>
</dbReference>
<dbReference type="Pfam" id="PF08402">
    <property type="entry name" value="TOBE_2"/>
    <property type="match status" value="1"/>
</dbReference>
<accession>A0AA43U5K7</accession>
<dbReference type="SUPFAM" id="SSF50331">
    <property type="entry name" value="MOP-like"/>
    <property type="match status" value="1"/>
</dbReference>
<dbReference type="AlphaFoldDB" id="A0AA43U5K7"/>
<gene>
    <name evidence="6" type="ORF">Q3982_01395</name>
</gene>
<dbReference type="PROSITE" id="PS50893">
    <property type="entry name" value="ABC_TRANSPORTER_2"/>
    <property type="match status" value="1"/>
</dbReference>
<dbReference type="InterPro" id="IPR017871">
    <property type="entry name" value="ABC_transporter-like_CS"/>
</dbReference>
<keyword evidence="3 6" id="KW-0067">ATP-binding</keyword>
<protein>
    <recommendedName>
        <fullName evidence="4">ABC-type quaternary amine transporter</fullName>
        <ecNumber evidence="4">7.6.2.9</ecNumber>
    </recommendedName>
</protein>
<evidence type="ECO:0000313" key="6">
    <source>
        <dbReference type="EMBL" id="MDO4841318.1"/>
    </source>
</evidence>
<dbReference type="InterPro" id="IPR003593">
    <property type="entry name" value="AAA+_ATPase"/>
</dbReference>
<dbReference type="SMART" id="SM00382">
    <property type="entry name" value="AAA"/>
    <property type="match status" value="1"/>
</dbReference>
<dbReference type="GO" id="GO:0016887">
    <property type="term" value="F:ATP hydrolysis activity"/>
    <property type="evidence" value="ECO:0007669"/>
    <property type="project" value="InterPro"/>
</dbReference>
<name>A0AA43U5K7_9ACTN</name>
<reference evidence="6" key="1">
    <citation type="submission" date="2023-07" db="EMBL/GenBank/DDBJ databases">
        <title>Between Cages and Wild: Unraveling the Impact of Captivity on Animal Microbiomes and Antimicrobial Resistance.</title>
        <authorList>
            <person name="Schmartz G.P."/>
            <person name="Rehner J."/>
            <person name="Schuff M.J."/>
            <person name="Becker S.L."/>
            <person name="Kravczyk M."/>
            <person name="Gurevich A."/>
            <person name="Francke R."/>
            <person name="Mueller R."/>
            <person name="Keller V."/>
            <person name="Keller A."/>
        </authorList>
    </citation>
    <scope>NUCLEOTIDE SEQUENCE</scope>
    <source>
        <strain evidence="6">S12M_St_49</strain>
    </source>
</reference>
<evidence type="ECO:0000256" key="2">
    <source>
        <dbReference type="ARBA" id="ARBA00022741"/>
    </source>
</evidence>
<dbReference type="PANTHER" id="PTHR42781:SF4">
    <property type="entry name" value="SPERMIDINE_PUTRESCINE IMPORT ATP-BINDING PROTEIN POTA"/>
    <property type="match status" value="1"/>
</dbReference>